<keyword evidence="4" id="KW-0812">Transmembrane</keyword>
<name>A0ABY6Z175_9BACL</name>
<dbReference type="PANTHER" id="PTHR22550">
    <property type="entry name" value="SPORE GERMINATION PROTEIN"/>
    <property type="match status" value="1"/>
</dbReference>
<organism evidence="5 6">
    <name type="scientific">Alicyclobacillus dauci</name>
    <dbReference type="NCBI Taxonomy" id="1475485"/>
    <lineage>
        <taxon>Bacteria</taxon>
        <taxon>Bacillati</taxon>
        <taxon>Bacillota</taxon>
        <taxon>Bacilli</taxon>
        <taxon>Bacillales</taxon>
        <taxon>Alicyclobacillaceae</taxon>
        <taxon>Alicyclobacillus</taxon>
    </lineage>
</organism>
<feature type="transmembrane region" description="Helical" evidence="4">
    <location>
        <begin position="427"/>
        <end position="453"/>
    </location>
</feature>
<feature type="region of interest" description="Disordered" evidence="3">
    <location>
        <begin position="514"/>
        <end position="533"/>
    </location>
</feature>
<feature type="transmembrane region" description="Helical" evidence="4">
    <location>
        <begin position="386"/>
        <end position="415"/>
    </location>
</feature>
<dbReference type="EMBL" id="CP104064">
    <property type="protein sequence ID" value="WAH36490.1"/>
    <property type="molecule type" value="Genomic_DNA"/>
</dbReference>
<keyword evidence="6" id="KW-1185">Reference proteome</keyword>
<evidence type="ECO:0000256" key="3">
    <source>
        <dbReference type="SAM" id="MobiDB-lite"/>
    </source>
</evidence>
<reference evidence="5" key="1">
    <citation type="submission" date="2022-08" db="EMBL/GenBank/DDBJ databases">
        <title>Alicyclobacillus dauci DSM2870, complete genome.</title>
        <authorList>
            <person name="Wang Q."/>
            <person name="Cai R."/>
            <person name="Wang Z."/>
        </authorList>
    </citation>
    <scope>NUCLEOTIDE SEQUENCE</scope>
    <source>
        <strain evidence="5">DSM 28700</strain>
    </source>
</reference>
<proteinExistence type="inferred from homology"/>
<evidence type="ECO:0000256" key="4">
    <source>
        <dbReference type="SAM" id="Phobius"/>
    </source>
</evidence>
<gene>
    <name evidence="5" type="ORF">NZD86_20125</name>
</gene>
<accession>A0ABY6Z175</accession>
<feature type="transmembrane region" description="Helical" evidence="4">
    <location>
        <begin position="305"/>
        <end position="327"/>
    </location>
</feature>
<protein>
    <submittedName>
        <fullName evidence="5">Spore germination protein</fullName>
    </submittedName>
</protein>
<dbReference type="InterPro" id="IPR050768">
    <property type="entry name" value="UPF0353/GerABKA_families"/>
</dbReference>
<sequence length="533" mass="59877">MFKKKKPAQRRVDPHVPDYRNAPHYHGELNKALDYFAPSLGVSDDYTVRSISVAGRSAVCLFINTICDKKVVQETLRLLHEYPYPKRTPNNLAQYLSKKVLSSADVTFMKNLFELSETISSGDLVLMIEGVSPAIVISAKSVEHRAPEQPVVESSVRGSQISFVENIDINLGLIRQGIKTATLHVKQLKVGYRSRREVAIVYIGDVANPIAVETVLKRIKAIHADVIVQGYEIEGRIVEHTWTPFPLTRTMHRVDSTIKEINQGKIAILVDGDPTIIMVPATLQDFFQTEEDFSRSFYETTFIRWLRIVSFIFALYLPALYISFVDFNPELLPKVLGIQIARSREGVPFPAVVEVIIMQTVVEILREATLRMPKQMGQTIGIVGGLVVGEASVQAGLVSNILIIVVSLTAVSIFVSPNYEFATTVRLGTWSMIMSASFLGLYGILLTSIWLLYEVSSLKSLGISYLDPYSGEHFRDSFLDGIIQLPLRFRNKRPSHLHPQDDTGATVYQNPVPHPQLEKAYQKPNQQRRGRVR</sequence>
<dbReference type="PANTHER" id="PTHR22550:SF5">
    <property type="entry name" value="LEUCINE ZIPPER PROTEIN 4"/>
    <property type="match status" value="1"/>
</dbReference>
<comment type="similarity">
    <text evidence="1">Belongs to the GerABKA family.</text>
</comment>
<dbReference type="RefSeq" id="WP_268043835.1">
    <property type="nucleotide sequence ID" value="NZ_CP104064.1"/>
</dbReference>
<keyword evidence="2 4" id="KW-0472">Membrane</keyword>
<evidence type="ECO:0000256" key="2">
    <source>
        <dbReference type="ARBA" id="ARBA00023136"/>
    </source>
</evidence>
<evidence type="ECO:0000313" key="6">
    <source>
        <dbReference type="Proteomes" id="UP001164803"/>
    </source>
</evidence>
<dbReference type="PIRSF" id="PIRSF005690">
    <property type="entry name" value="GerBA"/>
    <property type="match status" value="1"/>
</dbReference>
<dbReference type="InterPro" id="IPR004995">
    <property type="entry name" value="Spore_Ger"/>
</dbReference>
<dbReference type="Proteomes" id="UP001164803">
    <property type="component" value="Chromosome"/>
</dbReference>
<keyword evidence="4" id="KW-1133">Transmembrane helix</keyword>
<dbReference type="Pfam" id="PF03323">
    <property type="entry name" value="GerA"/>
    <property type="match status" value="1"/>
</dbReference>
<evidence type="ECO:0000313" key="5">
    <source>
        <dbReference type="EMBL" id="WAH36490.1"/>
    </source>
</evidence>
<evidence type="ECO:0000256" key="1">
    <source>
        <dbReference type="ARBA" id="ARBA00005278"/>
    </source>
</evidence>